<dbReference type="Gene3D" id="3.10.10.10">
    <property type="entry name" value="HIV Type 1 Reverse Transcriptase, subunit A, domain 1"/>
    <property type="match status" value="1"/>
</dbReference>
<reference evidence="1 2" key="1">
    <citation type="submission" date="2013-11" db="EMBL/GenBank/DDBJ databases">
        <title>Genome sequencing of Stegodyphus mimosarum.</title>
        <authorList>
            <person name="Bechsgaard J."/>
        </authorList>
    </citation>
    <scope>NUCLEOTIDE SEQUENCE [LARGE SCALE GENOMIC DNA]</scope>
</reference>
<evidence type="ECO:0000313" key="2">
    <source>
        <dbReference type="Proteomes" id="UP000054359"/>
    </source>
</evidence>
<keyword evidence="2" id="KW-1185">Reference proteome</keyword>
<dbReference type="InterPro" id="IPR043128">
    <property type="entry name" value="Rev_trsase/Diguanyl_cyclase"/>
</dbReference>
<evidence type="ECO:0000313" key="1">
    <source>
        <dbReference type="EMBL" id="KFM70747.1"/>
    </source>
</evidence>
<feature type="non-terminal residue" evidence="1">
    <location>
        <position position="74"/>
    </location>
</feature>
<dbReference type="Proteomes" id="UP000054359">
    <property type="component" value="Unassembled WGS sequence"/>
</dbReference>
<proteinExistence type="predicted"/>
<dbReference type="InterPro" id="IPR043502">
    <property type="entry name" value="DNA/RNA_pol_sf"/>
</dbReference>
<dbReference type="Gene3D" id="3.30.70.270">
    <property type="match status" value="1"/>
</dbReference>
<organism evidence="1 2">
    <name type="scientific">Stegodyphus mimosarum</name>
    <name type="common">African social velvet spider</name>
    <dbReference type="NCBI Taxonomy" id="407821"/>
    <lineage>
        <taxon>Eukaryota</taxon>
        <taxon>Metazoa</taxon>
        <taxon>Ecdysozoa</taxon>
        <taxon>Arthropoda</taxon>
        <taxon>Chelicerata</taxon>
        <taxon>Arachnida</taxon>
        <taxon>Araneae</taxon>
        <taxon>Araneomorphae</taxon>
        <taxon>Entelegynae</taxon>
        <taxon>Eresoidea</taxon>
        <taxon>Eresidae</taxon>
        <taxon>Stegodyphus</taxon>
    </lineage>
</organism>
<accession>A0A087U058</accession>
<dbReference type="GO" id="GO:0071897">
    <property type="term" value="P:DNA biosynthetic process"/>
    <property type="evidence" value="ECO:0007669"/>
    <property type="project" value="UniProtKB-ARBA"/>
</dbReference>
<protein>
    <submittedName>
        <fullName evidence="1">Uncharacterized protein</fullName>
    </submittedName>
</protein>
<dbReference type="AlphaFoldDB" id="A0A087U058"/>
<dbReference type="SUPFAM" id="SSF56672">
    <property type="entry name" value="DNA/RNA polymerases"/>
    <property type="match status" value="1"/>
</dbReference>
<sequence>MMDLKAGQYQVEFDDKDREKAVRKPDDLYGFKVIPFGLRSTPATWERKMKTILRGFKYNIYLSLLSRGYNRVRT</sequence>
<name>A0A087U058_STEMI</name>
<dbReference type="EMBL" id="KK117541">
    <property type="protein sequence ID" value="KFM70747.1"/>
    <property type="molecule type" value="Genomic_DNA"/>
</dbReference>
<gene>
    <name evidence="1" type="ORF">X975_22450</name>
</gene>
<dbReference type="OrthoDB" id="6508513at2759"/>